<reference evidence="1 2" key="1">
    <citation type="submission" date="2018-08" db="EMBL/GenBank/DDBJ databases">
        <title>A genome reference for cultivated species of the human gut microbiota.</title>
        <authorList>
            <person name="Zou Y."/>
            <person name="Xue W."/>
            <person name="Luo G."/>
        </authorList>
    </citation>
    <scope>NUCLEOTIDE SEQUENCE [LARGE SCALE GENOMIC DNA]</scope>
    <source>
        <strain evidence="1 2">TF11-11</strain>
    </source>
</reference>
<accession>A0A3E4MEC4</accession>
<dbReference type="Proteomes" id="UP000261208">
    <property type="component" value="Unassembled WGS sequence"/>
</dbReference>
<evidence type="ECO:0000313" key="2">
    <source>
        <dbReference type="Proteomes" id="UP000261208"/>
    </source>
</evidence>
<sequence length="90" mass="10146">MWGSTRFDNINMQTPDNWNYYSGGRVNVPLPMESKTWVSVTATAAGSCAPWISIPQNGIGTDLFQAWIYSSNKSASETITIFWRCFGTWK</sequence>
<organism evidence="1 2">
    <name type="scientific">Dorea formicigenerans</name>
    <dbReference type="NCBI Taxonomy" id="39486"/>
    <lineage>
        <taxon>Bacteria</taxon>
        <taxon>Bacillati</taxon>
        <taxon>Bacillota</taxon>
        <taxon>Clostridia</taxon>
        <taxon>Lachnospirales</taxon>
        <taxon>Lachnospiraceae</taxon>
        <taxon>Dorea</taxon>
    </lineage>
</organism>
<name>A0A3E4MEC4_9FIRM</name>
<dbReference type="AlphaFoldDB" id="A0A3E4MEC4"/>
<comment type="caution">
    <text evidence="1">The sequence shown here is derived from an EMBL/GenBank/DDBJ whole genome shotgun (WGS) entry which is preliminary data.</text>
</comment>
<proteinExistence type="predicted"/>
<evidence type="ECO:0000313" key="1">
    <source>
        <dbReference type="EMBL" id="RGK48000.1"/>
    </source>
</evidence>
<dbReference type="EMBL" id="QSQQ01000008">
    <property type="protein sequence ID" value="RGK48000.1"/>
    <property type="molecule type" value="Genomic_DNA"/>
</dbReference>
<protein>
    <submittedName>
        <fullName evidence="1">Uncharacterized protein</fullName>
    </submittedName>
</protein>
<gene>
    <name evidence="1" type="ORF">DXD10_07590</name>
</gene>